<dbReference type="PANTHER" id="PTHR31744">
    <property type="entry name" value="PROTEIN CUP-SHAPED COTYLEDON 2-RELATED"/>
    <property type="match status" value="1"/>
</dbReference>
<dbReference type="Pfam" id="PF02365">
    <property type="entry name" value="NAM"/>
    <property type="match status" value="1"/>
</dbReference>
<accession>A0A8S0P9W4</accession>
<keyword evidence="7" id="KW-1185">Reference proteome</keyword>
<evidence type="ECO:0000256" key="3">
    <source>
        <dbReference type="ARBA" id="ARBA00023163"/>
    </source>
</evidence>
<reference evidence="6 7" key="1">
    <citation type="submission" date="2019-12" db="EMBL/GenBank/DDBJ databases">
        <authorList>
            <person name="Alioto T."/>
            <person name="Alioto T."/>
            <person name="Gomez Garrido J."/>
        </authorList>
    </citation>
    <scope>NUCLEOTIDE SEQUENCE [LARGE SCALE GENOMIC DNA]</scope>
</reference>
<dbReference type="PANTHER" id="PTHR31744:SF4">
    <property type="entry name" value="NAC TRANSCRIPTION FACTOR"/>
    <property type="match status" value="1"/>
</dbReference>
<evidence type="ECO:0000256" key="4">
    <source>
        <dbReference type="ARBA" id="ARBA00023242"/>
    </source>
</evidence>
<organism evidence="6 7">
    <name type="scientific">Olea europaea subsp. europaea</name>
    <dbReference type="NCBI Taxonomy" id="158383"/>
    <lineage>
        <taxon>Eukaryota</taxon>
        <taxon>Viridiplantae</taxon>
        <taxon>Streptophyta</taxon>
        <taxon>Embryophyta</taxon>
        <taxon>Tracheophyta</taxon>
        <taxon>Spermatophyta</taxon>
        <taxon>Magnoliopsida</taxon>
        <taxon>eudicotyledons</taxon>
        <taxon>Gunneridae</taxon>
        <taxon>Pentapetalae</taxon>
        <taxon>asterids</taxon>
        <taxon>lamiids</taxon>
        <taxon>Lamiales</taxon>
        <taxon>Oleaceae</taxon>
        <taxon>Oleeae</taxon>
        <taxon>Olea</taxon>
    </lineage>
</organism>
<proteinExistence type="predicted"/>
<dbReference type="EMBL" id="CACTIH010000010">
    <property type="protein sequence ID" value="CAA2934048.1"/>
    <property type="molecule type" value="Genomic_DNA"/>
</dbReference>
<comment type="caution">
    <text evidence="6">The sequence shown here is derived from an EMBL/GenBank/DDBJ whole genome shotgun (WGS) entry which is preliminary data.</text>
</comment>
<evidence type="ECO:0000256" key="2">
    <source>
        <dbReference type="ARBA" id="ARBA00023125"/>
    </source>
</evidence>
<dbReference type="Gramene" id="OE9A078996T1">
    <property type="protein sequence ID" value="OE9A078996C1"/>
    <property type="gene ID" value="OE9A078996"/>
</dbReference>
<dbReference type="InterPro" id="IPR003441">
    <property type="entry name" value="NAC-dom"/>
</dbReference>
<keyword evidence="3" id="KW-0804">Transcription</keyword>
<dbReference type="OrthoDB" id="730183at2759"/>
<dbReference type="SUPFAM" id="SSF101941">
    <property type="entry name" value="NAC domain"/>
    <property type="match status" value="1"/>
</dbReference>
<evidence type="ECO:0000259" key="5">
    <source>
        <dbReference type="PROSITE" id="PS51005"/>
    </source>
</evidence>
<evidence type="ECO:0000256" key="1">
    <source>
        <dbReference type="ARBA" id="ARBA00023015"/>
    </source>
</evidence>
<dbReference type="Gene3D" id="2.170.150.80">
    <property type="entry name" value="NAC domain"/>
    <property type="match status" value="1"/>
</dbReference>
<dbReference type="AlphaFoldDB" id="A0A8S0P9W4"/>
<keyword evidence="2" id="KW-0238">DNA-binding</keyword>
<dbReference type="Proteomes" id="UP000594638">
    <property type="component" value="Unassembled WGS sequence"/>
</dbReference>
<name>A0A8S0P9W4_OLEEU</name>
<dbReference type="PROSITE" id="PS51005">
    <property type="entry name" value="NAC"/>
    <property type="match status" value="1"/>
</dbReference>
<dbReference type="GO" id="GO:0006355">
    <property type="term" value="P:regulation of DNA-templated transcription"/>
    <property type="evidence" value="ECO:0007669"/>
    <property type="project" value="InterPro"/>
</dbReference>
<dbReference type="GO" id="GO:0003677">
    <property type="term" value="F:DNA binding"/>
    <property type="evidence" value="ECO:0007669"/>
    <property type="project" value="UniProtKB-KW"/>
</dbReference>
<keyword evidence="1" id="KW-0805">Transcription regulation</keyword>
<evidence type="ECO:0000313" key="7">
    <source>
        <dbReference type="Proteomes" id="UP000594638"/>
    </source>
</evidence>
<sequence length="144" mass="16544">MALRNLVNKLPPGHVFVPTDDELVSYYLSKKNSKEEIIKNPLVEIDLNTEPWSLPDVAKLNSKEWYFFSFRDGRDNRATISGYWKSIGKGQAVLDERTRAIIGKKEKLIFYKNNGIKTGWVMHEFLLNNPQVPPSSNTSFNLLT</sequence>
<dbReference type="InterPro" id="IPR036093">
    <property type="entry name" value="NAC_dom_sf"/>
</dbReference>
<evidence type="ECO:0000313" key="6">
    <source>
        <dbReference type="EMBL" id="CAA2934048.1"/>
    </source>
</evidence>
<gene>
    <name evidence="6" type="ORF">OLEA9_A078996</name>
</gene>
<keyword evidence="4" id="KW-0539">Nucleus</keyword>
<protein>
    <submittedName>
        <fullName evidence="6">CUP-SHAPED COTYLEDON 3-like</fullName>
    </submittedName>
</protein>
<feature type="domain" description="NAC" evidence="5">
    <location>
        <begin position="10"/>
        <end position="144"/>
    </location>
</feature>